<proteinExistence type="predicted"/>
<dbReference type="Proteomes" id="UP000178490">
    <property type="component" value="Unassembled WGS sequence"/>
</dbReference>
<evidence type="ECO:0000256" key="1">
    <source>
        <dbReference type="SAM" id="Phobius"/>
    </source>
</evidence>
<evidence type="ECO:0000313" key="3">
    <source>
        <dbReference type="Proteomes" id="UP000178490"/>
    </source>
</evidence>
<dbReference type="AlphaFoldDB" id="A0A1F6NYY1"/>
<accession>A0A1F6NYY1</accession>
<feature type="transmembrane region" description="Helical" evidence="1">
    <location>
        <begin position="53"/>
        <end position="69"/>
    </location>
</feature>
<keyword evidence="1" id="KW-1133">Transmembrane helix</keyword>
<keyword evidence="1" id="KW-0472">Membrane</keyword>
<comment type="caution">
    <text evidence="2">The sequence shown here is derived from an EMBL/GenBank/DDBJ whole genome shotgun (WGS) entry which is preliminary data.</text>
</comment>
<dbReference type="EMBL" id="MFRC01000059">
    <property type="protein sequence ID" value="OGH88864.1"/>
    <property type="molecule type" value="Genomic_DNA"/>
</dbReference>
<sequence length="101" mass="11599">MTIKGGGLQMKFLAHVFQVGIHHCSLTLEVCMFDPFQFVDRSQYRDSDPEDKWVMIVFVILLMLTAFWLDSTKTDSRTAEHKDAIFSEDANQQHGLTDGYP</sequence>
<gene>
    <name evidence="2" type="ORF">A2537_00650</name>
</gene>
<organism evidence="2 3">
    <name type="scientific">Candidatus Magasanikbacteria bacterium RIFOXYD2_FULL_36_9</name>
    <dbReference type="NCBI Taxonomy" id="1798707"/>
    <lineage>
        <taxon>Bacteria</taxon>
        <taxon>Candidatus Magasanikiibacteriota</taxon>
    </lineage>
</organism>
<reference evidence="2 3" key="1">
    <citation type="journal article" date="2016" name="Nat. Commun.">
        <title>Thousands of microbial genomes shed light on interconnected biogeochemical processes in an aquifer system.</title>
        <authorList>
            <person name="Anantharaman K."/>
            <person name="Brown C.T."/>
            <person name="Hug L.A."/>
            <person name="Sharon I."/>
            <person name="Castelle C.J."/>
            <person name="Probst A.J."/>
            <person name="Thomas B.C."/>
            <person name="Singh A."/>
            <person name="Wilkins M.J."/>
            <person name="Karaoz U."/>
            <person name="Brodie E.L."/>
            <person name="Williams K.H."/>
            <person name="Hubbard S.S."/>
            <person name="Banfield J.F."/>
        </authorList>
    </citation>
    <scope>NUCLEOTIDE SEQUENCE [LARGE SCALE GENOMIC DNA]</scope>
</reference>
<name>A0A1F6NYY1_9BACT</name>
<keyword evidence="1" id="KW-0812">Transmembrane</keyword>
<protein>
    <submittedName>
        <fullName evidence="2">Uncharacterized protein</fullName>
    </submittedName>
</protein>
<evidence type="ECO:0000313" key="2">
    <source>
        <dbReference type="EMBL" id="OGH88864.1"/>
    </source>
</evidence>